<feature type="transmembrane region" description="Helical" evidence="3">
    <location>
        <begin position="118"/>
        <end position="138"/>
    </location>
</feature>
<dbReference type="SUPFAM" id="SSF57850">
    <property type="entry name" value="RING/U-box"/>
    <property type="match status" value="1"/>
</dbReference>
<reference evidence="5 6" key="1">
    <citation type="journal article" date="2019" name="Sci. Rep.">
        <title>A high-quality genome of Eragrostis curvula grass provides insights into Poaceae evolution and supports new strategies to enhance forage quality.</title>
        <authorList>
            <person name="Carballo J."/>
            <person name="Santos B.A.C.M."/>
            <person name="Zappacosta D."/>
            <person name="Garbus I."/>
            <person name="Selva J.P."/>
            <person name="Gallo C.A."/>
            <person name="Diaz A."/>
            <person name="Albertini E."/>
            <person name="Caccamo M."/>
            <person name="Echenique V."/>
        </authorList>
    </citation>
    <scope>NUCLEOTIDE SEQUENCE [LARGE SCALE GENOMIC DNA]</scope>
    <source>
        <strain evidence="6">cv. Victoria</strain>
        <tissue evidence="5">Leaf</tissue>
    </source>
</reference>
<protein>
    <recommendedName>
        <fullName evidence="4">RING-type domain-containing protein</fullName>
    </recommendedName>
</protein>
<accession>A0A5J9UCW5</accession>
<keyword evidence="6" id="KW-1185">Reference proteome</keyword>
<evidence type="ECO:0000256" key="2">
    <source>
        <dbReference type="SAM" id="MobiDB-lite"/>
    </source>
</evidence>
<keyword evidence="1" id="KW-0863">Zinc-finger</keyword>
<feature type="compositionally biased region" description="Polar residues" evidence="2">
    <location>
        <begin position="384"/>
        <end position="393"/>
    </location>
</feature>
<comment type="caution">
    <text evidence="5">The sequence shown here is derived from an EMBL/GenBank/DDBJ whole genome shotgun (WGS) entry which is preliminary data.</text>
</comment>
<proteinExistence type="predicted"/>
<evidence type="ECO:0000256" key="3">
    <source>
        <dbReference type="SAM" id="Phobius"/>
    </source>
</evidence>
<keyword evidence="3" id="KW-0472">Membrane</keyword>
<evidence type="ECO:0000313" key="6">
    <source>
        <dbReference type="Proteomes" id="UP000324897"/>
    </source>
</evidence>
<dbReference type="Gene3D" id="3.30.40.10">
    <property type="entry name" value="Zinc/RING finger domain, C3HC4 (zinc finger)"/>
    <property type="match status" value="1"/>
</dbReference>
<feature type="transmembrane region" description="Helical" evidence="3">
    <location>
        <begin position="199"/>
        <end position="226"/>
    </location>
</feature>
<keyword evidence="3" id="KW-0812">Transmembrane</keyword>
<organism evidence="5 6">
    <name type="scientific">Eragrostis curvula</name>
    <name type="common">weeping love grass</name>
    <dbReference type="NCBI Taxonomy" id="38414"/>
    <lineage>
        <taxon>Eukaryota</taxon>
        <taxon>Viridiplantae</taxon>
        <taxon>Streptophyta</taxon>
        <taxon>Embryophyta</taxon>
        <taxon>Tracheophyta</taxon>
        <taxon>Spermatophyta</taxon>
        <taxon>Magnoliopsida</taxon>
        <taxon>Liliopsida</taxon>
        <taxon>Poales</taxon>
        <taxon>Poaceae</taxon>
        <taxon>PACMAD clade</taxon>
        <taxon>Chloridoideae</taxon>
        <taxon>Eragrostideae</taxon>
        <taxon>Eragrostidinae</taxon>
        <taxon>Eragrostis</taxon>
    </lineage>
</organism>
<dbReference type="InterPro" id="IPR001841">
    <property type="entry name" value="Znf_RING"/>
</dbReference>
<dbReference type="FunFam" id="3.30.40.10:FF:000348">
    <property type="entry name" value="E3 ubiquitin-protein ligase"/>
    <property type="match status" value="1"/>
</dbReference>
<dbReference type="InterPro" id="IPR013083">
    <property type="entry name" value="Znf_RING/FYVE/PHD"/>
</dbReference>
<keyword evidence="1" id="KW-0479">Metal-binding</keyword>
<feature type="compositionally biased region" description="Basic and acidic residues" evidence="2">
    <location>
        <begin position="394"/>
        <end position="406"/>
    </location>
</feature>
<feature type="transmembrane region" description="Helical" evidence="3">
    <location>
        <begin position="238"/>
        <end position="259"/>
    </location>
</feature>
<keyword evidence="3" id="KW-1133">Transmembrane helix</keyword>
<dbReference type="Pfam" id="PF13639">
    <property type="entry name" value="zf-RING_2"/>
    <property type="match status" value="1"/>
</dbReference>
<name>A0A5J9UCW5_9POAL</name>
<dbReference type="PANTHER" id="PTHR46225:SF6">
    <property type="entry name" value="OS01G0178700 PROTEIN"/>
    <property type="match status" value="1"/>
</dbReference>
<sequence length="406" mass="44825">MDHYANLSHRDHTIDIPRNDVTSQSTSHQDNHNSLEQLHHSRVPSNEVLPVPESSSGTAVVSFSGDASDARRDQGHRQQNPLNSVLWISVDLIVNVSQIIAAISVLSVSRNEHPRAPLFEWLLGYTIGCIATLPHLYWRYLHRNRQSTEQEPSSQGSSETNVSEPNSRAVSSFHASEFMDSSNSTGVPGSNLSIASPRVYAWVACFKLALDCFFAVWFVLGNVWIFGSRSSVHDAPNLYRICIVFLAFGFIGYLMPFVLCTMICCCLPCIISVLGFHEDMDMNRGAATEAINALVAYKYKSRKIRDGDVVQDGGGVLAAGTDKERTISAEDALCCICLSKFSNNEDLRELPCAHVFHMECVDKWLQINALCPLCKAEIGGSASVPETDSQNPNDDNRVGDDVESQR</sequence>
<evidence type="ECO:0000256" key="1">
    <source>
        <dbReference type="PROSITE-ProRule" id="PRU00175"/>
    </source>
</evidence>
<dbReference type="GO" id="GO:0008270">
    <property type="term" value="F:zinc ion binding"/>
    <property type="evidence" value="ECO:0007669"/>
    <property type="project" value="UniProtKB-KW"/>
</dbReference>
<feature type="compositionally biased region" description="Basic and acidic residues" evidence="2">
    <location>
        <begin position="29"/>
        <end position="39"/>
    </location>
</feature>
<feature type="transmembrane region" description="Helical" evidence="3">
    <location>
        <begin position="85"/>
        <end position="106"/>
    </location>
</feature>
<gene>
    <name evidence="5" type="ORF">EJB05_31173</name>
</gene>
<dbReference type="PANTHER" id="PTHR46225">
    <property type="entry name" value="C3H4 TYPE ZINC FINGER PROTEIN"/>
    <property type="match status" value="1"/>
</dbReference>
<evidence type="ECO:0000259" key="4">
    <source>
        <dbReference type="PROSITE" id="PS50089"/>
    </source>
</evidence>
<dbReference type="EMBL" id="RWGY01000026">
    <property type="protein sequence ID" value="TVU21532.1"/>
    <property type="molecule type" value="Genomic_DNA"/>
</dbReference>
<dbReference type="Proteomes" id="UP000324897">
    <property type="component" value="Unassembled WGS sequence"/>
</dbReference>
<evidence type="ECO:0000313" key="5">
    <source>
        <dbReference type="EMBL" id="TVU21532.1"/>
    </source>
</evidence>
<keyword evidence="1" id="KW-0862">Zinc</keyword>
<feature type="domain" description="RING-type" evidence="4">
    <location>
        <begin position="334"/>
        <end position="375"/>
    </location>
</feature>
<dbReference type="AlphaFoldDB" id="A0A5J9UCW5"/>
<feature type="region of interest" description="Disordered" evidence="2">
    <location>
        <begin position="1"/>
        <end position="78"/>
    </location>
</feature>
<dbReference type="Gramene" id="TVU21532">
    <property type="protein sequence ID" value="TVU21532"/>
    <property type="gene ID" value="EJB05_31173"/>
</dbReference>
<feature type="region of interest" description="Disordered" evidence="2">
    <location>
        <begin position="382"/>
        <end position="406"/>
    </location>
</feature>
<feature type="compositionally biased region" description="Basic and acidic residues" evidence="2">
    <location>
        <begin position="1"/>
        <end position="18"/>
    </location>
</feature>
<dbReference type="OrthoDB" id="9984778at2759"/>
<dbReference type="SMART" id="SM00184">
    <property type="entry name" value="RING"/>
    <property type="match status" value="1"/>
</dbReference>
<dbReference type="PROSITE" id="PS50089">
    <property type="entry name" value="ZF_RING_2"/>
    <property type="match status" value="1"/>
</dbReference>